<evidence type="ECO:0000256" key="1">
    <source>
        <dbReference type="ARBA" id="ARBA00006754"/>
    </source>
</evidence>
<evidence type="ECO:0000259" key="3">
    <source>
        <dbReference type="Pfam" id="PF13556"/>
    </source>
</evidence>
<dbReference type="EMBL" id="JAPKHW010000033">
    <property type="protein sequence ID" value="MCX4149766.1"/>
    <property type="molecule type" value="Genomic_DNA"/>
</dbReference>
<evidence type="ECO:0000313" key="6">
    <source>
        <dbReference type="EMBL" id="MDQ6411584.1"/>
    </source>
</evidence>
<organism evidence="6 8">
    <name type="scientific">Paraburkholderia madseniana</name>
    <dbReference type="NCBI Taxonomy" id="2599607"/>
    <lineage>
        <taxon>Bacteria</taxon>
        <taxon>Pseudomonadati</taxon>
        <taxon>Pseudomonadota</taxon>
        <taxon>Betaproteobacteria</taxon>
        <taxon>Burkholderiales</taxon>
        <taxon>Burkholderiaceae</taxon>
        <taxon>Paraburkholderia</taxon>
    </lineage>
</organism>
<evidence type="ECO:0000313" key="5">
    <source>
        <dbReference type="EMBL" id="MCX4149766.1"/>
    </source>
</evidence>
<name>A0AAP5BK70_9BURK</name>
<dbReference type="Pfam" id="PF13556">
    <property type="entry name" value="HTH_30"/>
    <property type="match status" value="1"/>
</dbReference>
<sequence length="523" mass="57632">MKLETAIRETVLRDAQVVAGGKNLQREITWVHMVDHPDIANWVKSGELLLSTGYNWPGDETASRQLVRDLSAIGLAGVVLAVPNFREHFPTEALEEANRVGLPLLELPWAVQFSDVTHEILAKIINFQGAIIERSEQLHRALTNAAVSATSLSDIARALSSLLGRAVTFTDPAGHVLGSSISDVGALVALEPQFLDATRVDLPSHYRGPANRPTKLAFATADGDAQRLCHPVRLQDTVVALIWLDLADDETDELDARAIEHASVVAALHMMHQRALAQQEDRLGYALVASLLDGEFTTSASALERARVFGWSEAAPYRIGLVLIDEPIPLTTEGLERRERWVNALKRQLRAKGMPELLGIWLNQIRLILPADASVAALWEAVTDRRAAMAVSRVHSGVKGMALGAKDVEALVPTLRAGRLHHFDEILFPRALMGEADARDLLVERLVLPLAEKRRGEPLLDTLGTLADEGFQLANTAKALGIHISTLRYRVERIESTLGVSLEDPRIRFQLQFAIELYRLREE</sequence>
<dbReference type="Proteomes" id="UP001209412">
    <property type="component" value="Unassembled WGS sequence"/>
</dbReference>
<evidence type="ECO:0000259" key="4">
    <source>
        <dbReference type="Pfam" id="PF17853"/>
    </source>
</evidence>
<evidence type="ECO:0000313" key="8">
    <source>
        <dbReference type="Proteomes" id="UP001242288"/>
    </source>
</evidence>
<dbReference type="Proteomes" id="UP001242288">
    <property type="component" value="Unassembled WGS sequence"/>
</dbReference>
<feature type="domain" description="Purine catabolism PurC-like" evidence="2">
    <location>
        <begin position="8"/>
        <end position="124"/>
    </location>
</feature>
<comment type="caution">
    <text evidence="6">The sequence shown here is derived from an EMBL/GenBank/DDBJ whole genome shotgun (WGS) entry which is preliminary data.</text>
</comment>
<dbReference type="PANTHER" id="PTHR33744:SF1">
    <property type="entry name" value="DNA-BINDING TRANSCRIPTIONAL ACTIVATOR ADER"/>
    <property type="match status" value="1"/>
</dbReference>
<dbReference type="EMBL" id="JAMXWF010000033">
    <property type="protein sequence ID" value="MDQ6411584.1"/>
    <property type="molecule type" value="Genomic_DNA"/>
</dbReference>
<reference evidence="6" key="1">
    <citation type="submission" date="2022-06" db="EMBL/GenBank/DDBJ databases">
        <title>PHB producers.</title>
        <authorList>
            <person name="Besaury L."/>
        </authorList>
    </citation>
    <scope>NUCLEOTIDE SEQUENCE</scope>
    <source>
        <strain evidence="6 7">SEWS6</strain>
    </source>
</reference>
<dbReference type="AlphaFoldDB" id="A0AAP5BK70"/>
<dbReference type="PANTHER" id="PTHR33744">
    <property type="entry name" value="CARBOHYDRATE DIACID REGULATOR"/>
    <property type="match status" value="1"/>
</dbReference>
<comment type="similarity">
    <text evidence="1">Belongs to the CdaR family.</text>
</comment>
<dbReference type="Pfam" id="PF17853">
    <property type="entry name" value="GGDEF_2"/>
    <property type="match status" value="1"/>
</dbReference>
<keyword evidence="7" id="KW-1185">Reference proteome</keyword>
<dbReference type="InterPro" id="IPR025736">
    <property type="entry name" value="PucR_C-HTH_dom"/>
</dbReference>
<feature type="domain" description="PucR C-terminal helix-turn-helix" evidence="3">
    <location>
        <begin position="459"/>
        <end position="516"/>
    </location>
</feature>
<gene>
    <name evidence="6" type="ORF">NIE36_30985</name>
    <name evidence="5" type="ORF">OSB80_31050</name>
</gene>
<dbReference type="InterPro" id="IPR041522">
    <property type="entry name" value="CdaR_GGDEF"/>
</dbReference>
<dbReference type="InterPro" id="IPR051448">
    <property type="entry name" value="CdaR-like_regulators"/>
</dbReference>
<accession>A0AAP5BK70</accession>
<dbReference type="Pfam" id="PF07905">
    <property type="entry name" value="PucR"/>
    <property type="match status" value="1"/>
</dbReference>
<dbReference type="InterPro" id="IPR012914">
    <property type="entry name" value="PucR_dom"/>
</dbReference>
<evidence type="ECO:0000259" key="2">
    <source>
        <dbReference type="Pfam" id="PF07905"/>
    </source>
</evidence>
<evidence type="ECO:0000313" key="7">
    <source>
        <dbReference type="Proteomes" id="UP001209412"/>
    </source>
</evidence>
<dbReference type="InterPro" id="IPR042070">
    <property type="entry name" value="PucR_C-HTH_sf"/>
</dbReference>
<dbReference type="Gene3D" id="1.10.10.2840">
    <property type="entry name" value="PucR C-terminal helix-turn-helix domain"/>
    <property type="match status" value="1"/>
</dbReference>
<protein>
    <submittedName>
        <fullName evidence="6">PucR family transcriptional regulator ligand-binding domain-containing protein</fullName>
    </submittedName>
</protein>
<proteinExistence type="inferred from homology"/>
<feature type="domain" description="CdaR GGDEF-like" evidence="4">
    <location>
        <begin position="298"/>
        <end position="402"/>
    </location>
</feature>
<dbReference type="RefSeq" id="WP_266260594.1">
    <property type="nucleotide sequence ID" value="NZ_JAMXWF010000033.1"/>
</dbReference>